<feature type="domain" description="HD-GYP" evidence="1">
    <location>
        <begin position="110"/>
        <end position="301"/>
    </location>
</feature>
<sequence length="551" mass="64537">MKDIEIKANVLELTEGVVLARDLFVEGRLLMKEGNFLTSRVINLLKNRNVEHVYIKNSLQQQNKTELIELSTENVTEQFFSVLAELSIEKRYGHVLKNADDIEYIKTLFIKIMQNEKYRSILNDLKKWDSYTYYHSIDVFVLSTLFAKQEGIPSLNHKAIGFLLHDIGNLYIPLSILQKNAKITHDEYRIIKKHTIEGFHIFESLGLYDLAYLAKSHHENHNGSGYPDGLTGTEMTRELEVLHLIDVYSAITMKKYYREAIGAADALTFIFRDEEKFNPQLLSRFVEFIGIYPENSIVRLSDKSYAIIKEVNEQYPLLPLVKRLDNNQLIELPINYQLTIEKMIKYNKDTISSLFNRFYEEIINENIEGMKKTYLKISDAITENEQFTKLFIPTFQILNVLLKEQKMSETRYKKITKEITTLLDAKLLSLQEQHQPTKSILFLIDYKYQHHYYLKFLQGFFLTEKFYPFIVDASTSETEVTNILNCCNAYSVYIIRDQYEPVLSNNQDLGIYYLTFNQLEQFIFSLSGDTTLTLEQSLEKYKISQNFLPSL</sequence>
<proteinExistence type="predicted"/>
<dbReference type="SUPFAM" id="SSF109604">
    <property type="entry name" value="HD-domain/PDEase-like"/>
    <property type="match status" value="1"/>
</dbReference>
<dbReference type="InterPro" id="IPR003607">
    <property type="entry name" value="HD/PDEase_dom"/>
</dbReference>
<dbReference type="RefSeq" id="WP_097072945.1">
    <property type="nucleotide sequence ID" value="NZ_OBMQ01000003.1"/>
</dbReference>
<accession>A0A285S7U1</accession>
<dbReference type="InterPro" id="IPR037522">
    <property type="entry name" value="HD_GYP_dom"/>
</dbReference>
<dbReference type="Proteomes" id="UP000219636">
    <property type="component" value="Unassembled WGS sequence"/>
</dbReference>
<dbReference type="PANTHER" id="PTHR43155:SF2">
    <property type="entry name" value="CYCLIC DI-GMP PHOSPHODIESTERASE PA4108"/>
    <property type="match status" value="1"/>
</dbReference>
<dbReference type="Pfam" id="PF13487">
    <property type="entry name" value="HD_5"/>
    <property type="match status" value="1"/>
</dbReference>
<dbReference type="CDD" id="cd00077">
    <property type="entry name" value="HDc"/>
    <property type="match status" value="1"/>
</dbReference>
<dbReference type="PROSITE" id="PS51832">
    <property type="entry name" value="HD_GYP"/>
    <property type="match status" value="1"/>
</dbReference>
<evidence type="ECO:0000313" key="3">
    <source>
        <dbReference type="Proteomes" id="UP000219636"/>
    </source>
</evidence>
<gene>
    <name evidence="2" type="ORF">SAMN05880501_103269</name>
</gene>
<dbReference type="OrthoDB" id="9759601at2"/>
<name>A0A285S7U1_9BACL</name>
<evidence type="ECO:0000259" key="1">
    <source>
        <dbReference type="PROSITE" id="PS51832"/>
    </source>
</evidence>
<reference evidence="3" key="1">
    <citation type="submission" date="2017-08" db="EMBL/GenBank/DDBJ databases">
        <authorList>
            <person name="Varghese N."/>
            <person name="Submissions S."/>
        </authorList>
    </citation>
    <scope>NUCLEOTIDE SEQUENCE [LARGE SCALE GENOMIC DNA]</scope>
    <source>
        <strain evidence="3">JC22</strain>
    </source>
</reference>
<dbReference type="Gene3D" id="1.10.3210.10">
    <property type="entry name" value="Hypothetical protein af1432"/>
    <property type="match status" value="1"/>
</dbReference>
<protein>
    <submittedName>
        <fullName evidence="2">HD domain-containing protein</fullName>
    </submittedName>
</protein>
<organism evidence="2 3">
    <name type="scientific">Ureibacillus xyleni</name>
    <dbReference type="NCBI Taxonomy" id="614648"/>
    <lineage>
        <taxon>Bacteria</taxon>
        <taxon>Bacillati</taxon>
        <taxon>Bacillota</taxon>
        <taxon>Bacilli</taxon>
        <taxon>Bacillales</taxon>
        <taxon>Caryophanaceae</taxon>
        <taxon>Ureibacillus</taxon>
    </lineage>
</organism>
<dbReference type="PANTHER" id="PTHR43155">
    <property type="entry name" value="CYCLIC DI-GMP PHOSPHODIESTERASE PA4108-RELATED"/>
    <property type="match status" value="1"/>
</dbReference>
<dbReference type="EMBL" id="OBMQ01000003">
    <property type="protein sequence ID" value="SOC03467.1"/>
    <property type="molecule type" value="Genomic_DNA"/>
</dbReference>
<keyword evidence="3" id="KW-1185">Reference proteome</keyword>
<dbReference type="AlphaFoldDB" id="A0A285S7U1"/>
<evidence type="ECO:0000313" key="2">
    <source>
        <dbReference type="EMBL" id="SOC03467.1"/>
    </source>
</evidence>